<evidence type="ECO:0000313" key="3">
    <source>
        <dbReference type="Proteomes" id="UP001583177"/>
    </source>
</evidence>
<dbReference type="PANTHER" id="PTHR30011:SF30">
    <property type="entry name" value="XENOBIOTIC COMPOUND MONOOXYGENASE, DSZA FAMILY (AFU_ORTHOLOGUE AFUA_6G01920)"/>
    <property type="match status" value="1"/>
</dbReference>
<comment type="caution">
    <text evidence="2">The sequence shown here is derived from an EMBL/GenBank/DDBJ whole genome shotgun (WGS) entry which is preliminary data.</text>
</comment>
<name>A0ABR3X113_9PEZI</name>
<evidence type="ECO:0000313" key="2">
    <source>
        <dbReference type="EMBL" id="KAL1869597.1"/>
    </source>
</evidence>
<dbReference type="EMBL" id="JAWRVE010000040">
    <property type="protein sequence ID" value="KAL1869597.1"/>
    <property type="molecule type" value="Genomic_DNA"/>
</dbReference>
<dbReference type="Proteomes" id="UP001583177">
    <property type="component" value="Unassembled WGS sequence"/>
</dbReference>
<protein>
    <recommendedName>
        <fullName evidence="1">Luciferase-like domain-containing protein</fullName>
    </recommendedName>
</protein>
<dbReference type="Pfam" id="PF00296">
    <property type="entry name" value="Bac_luciferase"/>
    <property type="match status" value="1"/>
</dbReference>
<sequence length="176" mass="19192">MTRCSLIPPRTHFVEPRTPFLFQAGSSAEGIDFATTHAEANFVSSPSPELLRVQIEKNRKAAADKGRDPCSLKVCLSFTPILGKSDEEAQEKFPELNNKTDSDEARKLCGILKPTPETPVWTPRLIGEKAAMSDISPSAVWSPATVADVMEGWVEVAELDGINLGYITSPALFKMS</sequence>
<keyword evidence="3" id="KW-1185">Reference proteome</keyword>
<gene>
    <name evidence="2" type="ORF">Daus18300_005451</name>
</gene>
<dbReference type="SUPFAM" id="SSF51679">
    <property type="entry name" value="Bacterial luciferase-like"/>
    <property type="match status" value="1"/>
</dbReference>
<evidence type="ECO:0000259" key="1">
    <source>
        <dbReference type="Pfam" id="PF00296"/>
    </source>
</evidence>
<dbReference type="InterPro" id="IPR051260">
    <property type="entry name" value="Diverse_substr_monoxygenases"/>
</dbReference>
<dbReference type="InterPro" id="IPR011251">
    <property type="entry name" value="Luciferase-like_dom"/>
</dbReference>
<dbReference type="Gene3D" id="3.20.20.30">
    <property type="entry name" value="Luciferase-like domain"/>
    <property type="match status" value="1"/>
</dbReference>
<feature type="domain" description="Luciferase-like" evidence="1">
    <location>
        <begin position="13"/>
        <end position="98"/>
    </location>
</feature>
<dbReference type="InterPro" id="IPR036661">
    <property type="entry name" value="Luciferase-like_sf"/>
</dbReference>
<dbReference type="PANTHER" id="PTHR30011">
    <property type="entry name" value="ALKANESULFONATE MONOOXYGENASE-RELATED"/>
    <property type="match status" value="1"/>
</dbReference>
<reference evidence="2 3" key="1">
    <citation type="journal article" date="2024" name="IMA Fungus">
        <title>IMA Genome - F19 : A genome assembly and annotation guide to empower mycologists, including annotated draft genome sequences of Ceratocystis pirilliformis, Diaporthe australafricana, Fusarium ophioides, Paecilomyces lecythidis, and Sporothrix stenoceras.</title>
        <authorList>
            <person name="Aylward J."/>
            <person name="Wilson A.M."/>
            <person name="Visagie C.M."/>
            <person name="Spraker J."/>
            <person name="Barnes I."/>
            <person name="Buitendag C."/>
            <person name="Ceriani C."/>
            <person name="Del Mar Angel L."/>
            <person name="du Plessis D."/>
            <person name="Fuchs T."/>
            <person name="Gasser K."/>
            <person name="Kramer D."/>
            <person name="Li W."/>
            <person name="Munsamy K."/>
            <person name="Piso A."/>
            <person name="Price J.L."/>
            <person name="Sonnekus B."/>
            <person name="Thomas C."/>
            <person name="van der Nest A."/>
            <person name="van Dijk A."/>
            <person name="van Heerden A."/>
            <person name="van Vuuren N."/>
            <person name="Yilmaz N."/>
            <person name="Duong T.A."/>
            <person name="van der Merwe N.A."/>
            <person name="Wingfield M.J."/>
            <person name="Wingfield B.D."/>
        </authorList>
    </citation>
    <scope>NUCLEOTIDE SEQUENCE [LARGE SCALE GENOMIC DNA]</scope>
    <source>
        <strain evidence="2 3">CMW 18300</strain>
    </source>
</reference>
<proteinExistence type="predicted"/>
<organism evidence="2 3">
    <name type="scientific">Diaporthe australafricana</name>
    <dbReference type="NCBI Taxonomy" id="127596"/>
    <lineage>
        <taxon>Eukaryota</taxon>
        <taxon>Fungi</taxon>
        <taxon>Dikarya</taxon>
        <taxon>Ascomycota</taxon>
        <taxon>Pezizomycotina</taxon>
        <taxon>Sordariomycetes</taxon>
        <taxon>Sordariomycetidae</taxon>
        <taxon>Diaporthales</taxon>
        <taxon>Diaporthaceae</taxon>
        <taxon>Diaporthe</taxon>
    </lineage>
</organism>
<accession>A0ABR3X113</accession>